<dbReference type="CDD" id="cd07043">
    <property type="entry name" value="STAS_anti-anti-sigma_factors"/>
    <property type="match status" value="1"/>
</dbReference>
<dbReference type="InterPro" id="IPR036513">
    <property type="entry name" value="STAS_dom_sf"/>
</dbReference>
<dbReference type="Proteomes" id="UP000494218">
    <property type="component" value="Unassembled WGS sequence"/>
</dbReference>
<evidence type="ECO:0000259" key="3">
    <source>
        <dbReference type="PROSITE" id="PS50801"/>
    </source>
</evidence>
<dbReference type="EMBL" id="CABVPW010000059">
    <property type="protein sequence ID" value="VWC47489.1"/>
    <property type="molecule type" value="Genomic_DNA"/>
</dbReference>
<organism evidence="4 5">
    <name type="scientific">Burkholderia lata (strain ATCC 17760 / DSM 23089 / LMG 22485 / NCIMB 9086 / R18194 / 383)</name>
    <dbReference type="NCBI Taxonomy" id="482957"/>
    <lineage>
        <taxon>Bacteria</taxon>
        <taxon>Pseudomonadati</taxon>
        <taxon>Pseudomonadota</taxon>
        <taxon>Betaproteobacteria</taxon>
        <taxon>Burkholderiales</taxon>
        <taxon>Burkholderiaceae</taxon>
        <taxon>Burkholderia</taxon>
        <taxon>Burkholderia cepacia complex</taxon>
    </lineage>
</organism>
<dbReference type="GO" id="GO:0043856">
    <property type="term" value="F:anti-sigma factor antagonist activity"/>
    <property type="evidence" value="ECO:0007669"/>
    <property type="project" value="InterPro"/>
</dbReference>
<dbReference type="Pfam" id="PF01740">
    <property type="entry name" value="STAS"/>
    <property type="match status" value="1"/>
</dbReference>
<protein>
    <recommendedName>
        <fullName evidence="2">Anti-sigma factor antagonist</fullName>
    </recommendedName>
</protein>
<dbReference type="AlphaFoldDB" id="A0A6P2SBV6"/>
<evidence type="ECO:0000256" key="1">
    <source>
        <dbReference type="ARBA" id="ARBA00009013"/>
    </source>
</evidence>
<gene>
    <name evidence="4" type="ORF">BLA23254_07482</name>
</gene>
<proteinExistence type="inferred from homology"/>
<dbReference type="RefSeq" id="WP_175035458.1">
    <property type="nucleotide sequence ID" value="NZ_CABVPW010000059.1"/>
</dbReference>
<sequence length="112" mass="11843">MLTEISSDADIKVVKILPQRFDASVAPQIRDALVTLAREGTAKVVLDLQHVKFVDSSGLGAMVSGFKALGGKGDFVLCGVADGVLGMLQLTRMDRVFAVVPDIEAACARLRA</sequence>
<dbReference type="NCBIfam" id="TIGR00377">
    <property type="entry name" value="ant_ant_sig"/>
    <property type="match status" value="1"/>
</dbReference>
<dbReference type="Gene3D" id="3.30.750.24">
    <property type="entry name" value="STAS domain"/>
    <property type="match status" value="1"/>
</dbReference>
<accession>A0A6P2SBV6</accession>
<dbReference type="PANTHER" id="PTHR33495:SF2">
    <property type="entry name" value="ANTI-SIGMA FACTOR ANTAGONIST TM_1081-RELATED"/>
    <property type="match status" value="1"/>
</dbReference>
<feature type="domain" description="STAS" evidence="3">
    <location>
        <begin position="1"/>
        <end position="110"/>
    </location>
</feature>
<dbReference type="PROSITE" id="PS50801">
    <property type="entry name" value="STAS"/>
    <property type="match status" value="1"/>
</dbReference>
<evidence type="ECO:0000256" key="2">
    <source>
        <dbReference type="RuleBase" id="RU003749"/>
    </source>
</evidence>
<dbReference type="InterPro" id="IPR003658">
    <property type="entry name" value="Anti-sigma_ant"/>
</dbReference>
<reference evidence="4 5" key="1">
    <citation type="submission" date="2019-09" db="EMBL/GenBank/DDBJ databases">
        <authorList>
            <person name="Depoorter E."/>
        </authorList>
    </citation>
    <scope>NUCLEOTIDE SEQUENCE [LARGE SCALE GENOMIC DNA]</scope>
    <source>
        <strain evidence="4">LMG 23254</strain>
    </source>
</reference>
<dbReference type="InterPro" id="IPR002645">
    <property type="entry name" value="STAS_dom"/>
</dbReference>
<comment type="similarity">
    <text evidence="1 2">Belongs to the anti-sigma-factor antagonist family.</text>
</comment>
<evidence type="ECO:0000313" key="5">
    <source>
        <dbReference type="Proteomes" id="UP000494218"/>
    </source>
</evidence>
<evidence type="ECO:0000313" key="4">
    <source>
        <dbReference type="EMBL" id="VWC47489.1"/>
    </source>
</evidence>
<dbReference type="SUPFAM" id="SSF52091">
    <property type="entry name" value="SpoIIaa-like"/>
    <property type="match status" value="1"/>
</dbReference>
<dbReference type="PANTHER" id="PTHR33495">
    <property type="entry name" value="ANTI-SIGMA FACTOR ANTAGONIST TM_1081-RELATED-RELATED"/>
    <property type="match status" value="1"/>
</dbReference>
<name>A0A6P2SBV6_BURL3</name>